<dbReference type="Gene3D" id="3.40.50.970">
    <property type="match status" value="2"/>
</dbReference>
<dbReference type="GO" id="GO:0004802">
    <property type="term" value="F:transketolase activity"/>
    <property type="evidence" value="ECO:0007669"/>
    <property type="project" value="UniProtKB-EC"/>
</dbReference>
<comment type="cofactor">
    <cofactor evidence="1">
        <name>Co(2+)</name>
        <dbReference type="ChEBI" id="CHEBI:48828"/>
    </cofactor>
</comment>
<comment type="subunit">
    <text evidence="3">Homodimer.</text>
</comment>
<gene>
    <name evidence="16" type="ORF">K503DRAFT_867602</name>
</gene>
<evidence type="ECO:0000313" key="16">
    <source>
        <dbReference type="EMBL" id="OAX36423.1"/>
    </source>
</evidence>
<feature type="binding site" evidence="11">
    <location>
        <position position="479"/>
    </location>
    <ligand>
        <name>substrate</name>
    </ligand>
</feature>
<feature type="site" description="Important for catalytic activity" evidence="14">
    <location>
        <position position="32"/>
    </location>
</feature>
<dbReference type="InterPro" id="IPR005474">
    <property type="entry name" value="Transketolase_N"/>
</dbReference>
<dbReference type="InterPro" id="IPR049557">
    <property type="entry name" value="Transketolase_CS"/>
</dbReference>
<dbReference type="STRING" id="1314800.A0A1B7MUX8"/>
<proteinExistence type="inferred from homology"/>
<organism evidence="16 17">
    <name type="scientific">Rhizopogon vinicolor AM-OR11-026</name>
    <dbReference type="NCBI Taxonomy" id="1314800"/>
    <lineage>
        <taxon>Eukaryota</taxon>
        <taxon>Fungi</taxon>
        <taxon>Dikarya</taxon>
        <taxon>Basidiomycota</taxon>
        <taxon>Agaricomycotina</taxon>
        <taxon>Agaricomycetes</taxon>
        <taxon>Agaricomycetidae</taxon>
        <taxon>Boletales</taxon>
        <taxon>Suillineae</taxon>
        <taxon>Rhizopogonaceae</taxon>
        <taxon>Rhizopogon</taxon>
    </lineage>
</organism>
<dbReference type="GO" id="GO:0046872">
    <property type="term" value="F:metal ion binding"/>
    <property type="evidence" value="ECO:0007669"/>
    <property type="project" value="UniProtKB-KW"/>
</dbReference>
<sequence length="686" mass="73754">MSQFTPEPTDSASIATIRTLAADVVGKANSGHPGAPMGMAPVAHVLFSRFFNANPKSSKWFNRDRFVLSNGHACALQYILLHLLGYKLSMDDLKAFRQLDSLTPGHPEANHTDGIEVTTGPLGQGFANGVGLAMAQAHLGAVYNRENFDLINNYTYVFTGDGCLMEGVASEAASLAGHLQLGNLIVIYDDNHISIDGDTAVAFTENVEQRFLSYGWQVLHVNDGDSDLAGIYDAIAAARVETSKPTIIRLRTTIGYGSKQQGTHGVHGAPLKADDIQSLKSKFGFPADQTFYVPKETYDTYRAAALRGAQLESKWTSLLAKYGQAYPKEHAELTRRISGKLPEGWEKTLPVYKPADPAQASRKLSELVLTAITPSIPDLMGGSADLTGSNLTKVKGTVDFQPPSTGLGSYAGTYIRYGVREHGMGAIANGLHAYGGIVPFVATFMNFVSYAAGAVRLSALSKHQVIWVATHDSIGLGEDGPTHQPVETAIHLRAIPNLDFWRPADGNETSAAYLVALKSKETPSVLSLSRQNLPNLEGSSIDRAALGGYVLYEVANEDMTIVSSGSEVPIALEAASKLKAEGINVRLVSLPCWSVFDKQDEQYKLSVLRSGAPILSLEALSTAGWQKYSHEQYGLPAWGASGPYLKVYEKFGITGTNIAAVSKKVIAFYKQKGGEVVSPLVKAIKL</sequence>
<feature type="binding site" evidence="11">
    <location>
        <position position="32"/>
    </location>
    <ligand>
        <name>substrate</name>
    </ligand>
</feature>
<dbReference type="Pfam" id="PF00456">
    <property type="entry name" value="Transketolase_N"/>
    <property type="match status" value="1"/>
</dbReference>
<dbReference type="SUPFAM" id="SSF52518">
    <property type="entry name" value="Thiamin diphosphate-binding fold (THDP-binding)"/>
    <property type="match status" value="2"/>
</dbReference>
<keyword evidence="6 13" id="KW-0479">Metal-binding</keyword>
<dbReference type="NCBIfam" id="TIGR00232">
    <property type="entry name" value="tktlase_bact"/>
    <property type="match status" value="1"/>
</dbReference>
<evidence type="ECO:0000256" key="13">
    <source>
        <dbReference type="PIRSR" id="PIRSR605478-4"/>
    </source>
</evidence>
<comment type="similarity">
    <text evidence="2">Belongs to the transketolase family.</text>
</comment>
<dbReference type="CDD" id="cd07033">
    <property type="entry name" value="TPP_PYR_DXS_TK_like"/>
    <property type="match status" value="1"/>
</dbReference>
<dbReference type="SMART" id="SM00861">
    <property type="entry name" value="Transket_pyr"/>
    <property type="match status" value="1"/>
</dbReference>
<feature type="binding site" evidence="11">
    <location>
        <position position="267"/>
    </location>
    <ligand>
        <name>substrate</name>
    </ligand>
</feature>
<feature type="binding site" evidence="11">
    <location>
        <position position="362"/>
    </location>
    <ligand>
        <name>substrate</name>
    </ligand>
</feature>
<keyword evidence="8 12" id="KW-0786">Thiamine pyrophosphate</keyword>
<evidence type="ECO:0000256" key="1">
    <source>
        <dbReference type="ARBA" id="ARBA00001941"/>
    </source>
</evidence>
<feature type="binding site" evidence="12">
    <location>
        <position position="191"/>
    </location>
    <ligand>
        <name>thiamine diphosphate</name>
        <dbReference type="ChEBI" id="CHEBI:58937"/>
    </ligand>
</feature>
<evidence type="ECO:0000256" key="10">
    <source>
        <dbReference type="PIRSR" id="PIRSR605478-1"/>
    </source>
</evidence>
<dbReference type="FunFam" id="3.40.50.920:FF:000003">
    <property type="entry name" value="Transketolase"/>
    <property type="match status" value="1"/>
</dbReference>
<feature type="binding site" evidence="11">
    <location>
        <position position="389"/>
    </location>
    <ligand>
        <name>substrate</name>
    </ligand>
</feature>
<dbReference type="GO" id="GO:0005634">
    <property type="term" value="C:nucleus"/>
    <property type="evidence" value="ECO:0007669"/>
    <property type="project" value="TreeGrafter"/>
</dbReference>
<evidence type="ECO:0000259" key="15">
    <source>
        <dbReference type="SMART" id="SM00861"/>
    </source>
</evidence>
<dbReference type="InterPro" id="IPR029061">
    <property type="entry name" value="THDP-binding"/>
</dbReference>
<feature type="binding site" evidence="12">
    <location>
        <position position="267"/>
    </location>
    <ligand>
        <name>thiamine diphosphate</name>
        <dbReference type="ChEBI" id="CHEBI:58937"/>
    </ligand>
</feature>
<feature type="binding site" evidence="12">
    <location>
        <position position="72"/>
    </location>
    <ligand>
        <name>thiamine diphosphate</name>
        <dbReference type="ChEBI" id="CHEBI:58937"/>
    </ligand>
</feature>
<dbReference type="Gene3D" id="3.40.50.920">
    <property type="match status" value="1"/>
</dbReference>
<evidence type="ECO:0000256" key="7">
    <source>
        <dbReference type="ARBA" id="ARBA00022842"/>
    </source>
</evidence>
<accession>A0A1B7MUX8</accession>
<evidence type="ECO:0000256" key="14">
    <source>
        <dbReference type="PIRSR" id="PIRSR605478-5"/>
    </source>
</evidence>
<evidence type="ECO:0000256" key="12">
    <source>
        <dbReference type="PIRSR" id="PIRSR605478-3"/>
    </source>
</evidence>
<dbReference type="FunFam" id="3.40.50.970:FF:000004">
    <property type="entry name" value="Transketolase"/>
    <property type="match status" value="1"/>
</dbReference>
<feature type="binding site" evidence="12">
    <location>
        <position position="447"/>
    </location>
    <ligand>
        <name>thiamine diphosphate</name>
        <dbReference type="ChEBI" id="CHEBI:58937"/>
    </ligand>
</feature>
<comment type="catalytic activity">
    <reaction evidence="9">
        <text>D-sedoheptulose 7-phosphate + D-glyceraldehyde 3-phosphate = aldehydo-D-ribose 5-phosphate + D-xylulose 5-phosphate</text>
        <dbReference type="Rhea" id="RHEA:10508"/>
        <dbReference type="ChEBI" id="CHEBI:57483"/>
        <dbReference type="ChEBI" id="CHEBI:57737"/>
        <dbReference type="ChEBI" id="CHEBI:58273"/>
        <dbReference type="ChEBI" id="CHEBI:59776"/>
        <dbReference type="EC" id="2.2.1.1"/>
    </reaction>
</comment>
<reference evidence="16 17" key="1">
    <citation type="submission" date="2016-06" db="EMBL/GenBank/DDBJ databases">
        <title>Comparative genomics of the ectomycorrhizal sister species Rhizopogon vinicolor and Rhizopogon vesiculosus (Basidiomycota: Boletales) reveals a divergence of the mating type B locus.</title>
        <authorList>
            <consortium name="DOE Joint Genome Institute"/>
            <person name="Mujic A.B."/>
            <person name="Kuo A."/>
            <person name="Tritt A."/>
            <person name="Lipzen A."/>
            <person name="Chen C."/>
            <person name="Johnson J."/>
            <person name="Sharma A."/>
            <person name="Barry K."/>
            <person name="Grigoriev I.V."/>
            <person name="Spatafora J.W."/>
        </authorList>
    </citation>
    <scope>NUCLEOTIDE SEQUENCE [LARGE SCALE GENOMIC DNA]</scope>
    <source>
        <strain evidence="16 17">AM-OR11-026</strain>
    </source>
</reference>
<evidence type="ECO:0000256" key="4">
    <source>
        <dbReference type="ARBA" id="ARBA00013152"/>
    </source>
</evidence>
<feature type="binding site" evidence="13">
    <location>
        <position position="193"/>
    </location>
    <ligand>
        <name>Mg(2+)</name>
        <dbReference type="ChEBI" id="CHEBI:18420"/>
    </ligand>
</feature>
<dbReference type="Proteomes" id="UP000092154">
    <property type="component" value="Unassembled WGS sequence"/>
</dbReference>
<dbReference type="PANTHER" id="PTHR43522">
    <property type="entry name" value="TRANSKETOLASE"/>
    <property type="match status" value="1"/>
</dbReference>
<dbReference type="CDD" id="cd02012">
    <property type="entry name" value="TPP_TK"/>
    <property type="match status" value="1"/>
</dbReference>
<name>A0A1B7MUX8_9AGAM</name>
<evidence type="ECO:0000256" key="6">
    <source>
        <dbReference type="ARBA" id="ARBA00022723"/>
    </source>
</evidence>
<comment type="cofactor">
    <cofactor evidence="13">
        <name>Mg(2+)</name>
        <dbReference type="ChEBI" id="CHEBI:18420"/>
    </cofactor>
    <text evidence="13">Binds 1 Mg(2+) ion per subunit. Can also utilize other divalent metal cations, such as Ca(2+), Mn(2+) and Co(2+).</text>
</comment>
<dbReference type="EMBL" id="KV448418">
    <property type="protein sequence ID" value="OAX36423.1"/>
    <property type="molecule type" value="Genomic_DNA"/>
</dbReference>
<evidence type="ECO:0000256" key="2">
    <source>
        <dbReference type="ARBA" id="ARBA00007131"/>
    </source>
</evidence>
<dbReference type="OrthoDB" id="10267175at2759"/>
<dbReference type="FunFam" id="3.40.50.970:FF:000003">
    <property type="entry name" value="Transketolase"/>
    <property type="match status" value="1"/>
</dbReference>
<feature type="binding site" evidence="11">
    <location>
        <position position="483"/>
    </location>
    <ligand>
        <name>substrate</name>
    </ligand>
</feature>
<protein>
    <recommendedName>
        <fullName evidence="4">transketolase</fullName>
        <ecNumber evidence="4">2.2.1.1</ecNumber>
    </recommendedName>
</protein>
<feature type="site" description="Important for catalytic activity" evidence="14">
    <location>
        <position position="267"/>
    </location>
</feature>
<dbReference type="InterPro" id="IPR005478">
    <property type="entry name" value="Transketolase_bac-like"/>
</dbReference>
<dbReference type="InParanoid" id="A0A1B7MUX8"/>
<dbReference type="SUPFAM" id="SSF52922">
    <property type="entry name" value="TK C-terminal domain-like"/>
    <property type="match status" value="1"/>
</dbReference>
<evidence type="ECO:0000256" key="5">
    <source>
        <dbReference type="ARBA" id="ARBA00022679"/>
    </source>
</evidence>
<feature type="binding site" evidence="13">
    <location>
        <position position="191"/>
    </location>
    <ligand>
        <name>Mg(2+)</name>
        <dbReference type="ChEBI" id="CHEBI:18420"/>
    </ligand>
</feature>
<dbReference type="GO" id="GO:0005829">
    <property type="term" value="C:cytosol"/>
    <property type="evidence" value="ECO:0007669"/>
    <property type="project" value="TreeGrafter"/>
</dbReference>
<feature type="binding site" evidence="12">
    <location>
        <begin position="120"/>
        <end position="122"/>
    </location>
    <ligand>
        <name>thiamine diphosphate</name>
        <dbReference type="ChEBI" id="CHEBI:58937"/>
    </ligand>
</feature>
<feature type="binding site" evidence="12">
    <location>
        <position position="162"/>
    </location>
    <ligand>
        <name>thiamine diphosphate</name>
        <dbReference type="ChEBI" id="CHEBI:58937"/>
    </ligand>
</feature>
<dbReference type="InterPro" id="IPR033247">
    <property type="entry name" value="Transketolase_fam"/>
</dbReference>
<evidence type="ECO:0000256" key="9">
    <source>
        <dbReference type="ARBA" id="ARBA00049473"/>
    </source>
</evidence>
<dbReference type="InterPro" id="IPR009014">
    <property type="entry name" value="Transketo_C/PFOR_II"/>
</dbReference>
<feature type="domain" description="Transketolase-like pyrimidine-binding" evidence="15">
    <location>
        <begin position="359"/>
        <end position="535"/>
    </location>
</feature>
<dbReference type="Pfam" id="PF22613">
    <property type="entry name" value="Transketolase_C_1"/>
    <property type="match status" value="1"/>
</dbReference>
<dbReference type="InterPro" id="IPR005475">
    <property type="entry name" value="Transketolase-like_Pyr-bd"/>
</dbReference>
<dbReference type="AlphaFoldDB" id="A0A1B7MUX8"/>
<dbReference type="Pfam" id="PF02779">
    <property type="entry name" value="Transket_pyr"/>
    <property type="match status" value="1"/>
</dbReference>
<keyword evidence="7 13" id="KW-0460">Magnesium</keyword>
<keyword evidence="17" id="KW-1185">Reference proteome</keyword>
<feature type="binding site" evidence="11">
    <location>
        <position position="471"/>
    </location>
    <ligand>
        <name>substrate</name>
    </ligand>
</feature>
<dbReference type="EC" id="2.2.1.1" evidence="4"/>
<evidence type="ECO:0000256" key="3">
    <source>
        <dbReference type="ARBA" id="ARBA00011738"/>
    </source>
</evidence>
<dbReference type="InterPro" id="IPR055152">
    <property type="entry name" value="Transketolase-like_C_2"/>
</dbReference>
<evidence type="ECO:0000256" key="8">
    <source>
        <dbReference type="ARBA" id="ARBA00023052"/>
    </source>
</evidence>
<dbReference type="FunCoup" id="A0A1B7MUX8">
    <property type="interactions" value="389"/>
</dbReference>
<dbReference type="GO" id="GO:0006098">
    <property type="term" value="P:pentose-phosphate shunt"/>
    <property type="evidence" value="ECO:0007669"/>
    <property type="project" value="TreeGrafter"/>
</dbReference>
<keyword evidence="5" id="KW-0808">Transferase</keyword>
<feature type="active site" description="Proton donor" evidence="10">
    <location>
        <position position="421"/>
    </location>
</feature>
<feature type="binding site" evidence="13">
    <location>
        <position position="161"/>
    </location>
    <ligand>
        <name>Mg(2+)</name>
        <dbReference type="ChEBI" id="CHEBI:18420"/>
    </ligand>
</feature>
<evidence type="ECO:0000256" key="11">
    <source>
        <dbReference type="PIRSR" id="PIRSR605478-2"/>
    </source>
</evidence>
<comment type="cofactor">
    <cofactor evidence="12">
        <name>thiamine diphosphate</name>
        <dbReference type="ChEBI" id="CHEBI:58937"/>
    </cofactor>
    <text evidence="12">Binds 1 thiamine pyrophosphate per subunit. During the reaction, the substrate forms a covalent intermediate with the cofactor.</text>
</comment>
<dbReference type="PROSITE" id="PS00801">
    <property type="entry name" value="TRANSKETOLASE_1"/>
    <property type="match status" value="1"/>
</dbReference>
<evidence type="ECO:0000313" key="17">
    <source>
        <dbReference type="Proteomes" id="UP000092154"/>
    </source>
</evidence>
<dbReference type="PANTHER" id="PTHR43522:SF2">
    <property type="entry name" value="TRANSKETOLASE 1-RELATED"/>
    <property type="match status" value="1"/>
</dbReference>
<feature type="binding site" evidence="11">
    <location>
        <position position="530"/>
    </location>
    <ligand>
        <name>substrate</name>
    </ligand>
</feature>